<feature type="domain" description="4'-phosphopantetheinyl transferase" evidence="4">
    <location>
        <begin position="155"/>
        <end position="217"/>
    </location>
</feature>
<feature type="region of interest" description="Disordered" evidence="3">
    <location>
        <begin position="1"/>
        <end position="39"/>
    </location>
</feature>
<keyword evidence="6" id="KW-1185">Reference proteome</keyword>
<dbReference type="OrthoDB" id="190168at2"/>
<evidence type="ECO:0000313" key="6">
    <source>
        <dbReference type="Proteomes" id="UP000311713"/>
    </source>
</evidence>
<dbReference type="RefSeq" id="WP_139647486.1">
    <property type="nucleotide sequence ID" value="NZ_BAAAZS010000053.1"/>
</dbReference>
<dbReference type="SUPFAM" id="SSF56214">
    <property type="entry name" value="4'-phosphopantetheinyl transferase"/>
    <property type="match status" value="2"/>
</dbReference>
<evidence type="ECO:0000256" key="1">
    <source>
        <dbReference type="ARBA" id="ARBA00010990"/>
    </source>
</evidence>
<dbReference type="Proteomes" id="UP000311713">
    <property type="component" value="Unassembled WGS sequence"/>
</dbReference>
<evidence type="ECO:0000313" key="5">
    <source>
        <dbReference type="EMBL" id="TNM27435.1"/>
    </source>
</evidence>
<dbReference type="PANTHER" id="PTHR12215:SF10">
    <property type="entry name" value="L-AMINOADIPATE-SEMIALDEHYDE DEHYDROGENASE-PHOSPHOPANTETHEINYL TRANSFERASE"/>
    <property type="match status" value="1"/>
</dbReference>
<comment type="caution">
    <text evidence="5">The sequence shown here is derived from an EMBL/GenBank/DDBJ whole genome shotgun (WGS) entry which is preliminary data.</text>
</comment>
<name>A0A5C4UVD2_9ACTN</name>
<evidence type="ECO:0000256" key="3">
    <source>
        <dbReference type="SAM" id="MobiDB-lite"/>
    </source>
</evidence>
<sequence>MDGGHAAADGGRSATAVRAPSTAGRRPAELDLAAGPGPVRTPAPGALPALWIVDAARHAASAAMAAPTVLDEEEQRRAAALRREHDRATYLVAHVALRTLLGAYLDIPPRHVNLVRENCPLCDEPHGRPAVEGGAPHFSLSHSGSLALLAVAAQPVGVDVEEVPSARTTAEVVGALHPRERAELGLLPPAERPSACARIWARKEAYLKGIGTGLARDPSLDYLGAAPGPASVARWRVVDVSVPSGFAGAVATPGREQPKGAAGA</sequence>
<accession>A0A5C4UVD2</accession>
<dbReference type="InterPro" id="IPR008278">
    <property type="entry name" value="4-PPantetheinyl_Trfase_dom"/>
</dbReference>
<dbReference type="Gene3D" id="3.90.470.20">
    <property type="entry name" value="4'-phosphopantetheinyl transferase domain"/>
    <property type="match status" value="1"/>
</dbReference>
<organism evidence="5 6">
    <name type="scientific">Streptomyces sedi</name>
    <dbReference type="NCBI Taxonomy" id="555059"/>
    <lineage>
        <taxon>Bacteria</taxon>
        <taxon>Bacillati</taxon>
        <taxon>Actinomycetota</taxon>
        <taxon>Actinomycetes</taxon>
        <taxon>Kitasatosporales</taxon>
        <taxon>Streptomycetaceae</taxon>
        <taxon>Streptomyces</taxon>
    </lineage>
</organism>
<keyword evidence="2 5" id="KW-0808">Transferase</keyword>
<dbReference type="InterPro" id="IPR050559">
    <property type="entry name" value="P-Pant_transferase_sf"/>
</dbReference>
<dbReference type="GO" id="GO:0005829">
    <property type="term" value="C:cytosol"/>
    <property type="evidence" value="ECO:0007669"/>
    <property type="project" value="TreeGrafter"/>
</dbReference>
<dbReference type="AlphaFoldDB" id="A0A5C4UVD2"/>
<evidence type="ECO:0000256" key="2">
    <source>
        <dbReference type="ARBA" id="ARBA00022679"/>
    </source>
</evidence>
<dbReference type="GO" id="GO:0019878">
    <property type="term" value="P:lysine biosynthetic process via aminoadipic acid"/>
    <property type="evidence" value="ECO:0007669"/>
    <property type="project" value="TreeGrafter"/>
</dbReference>
<dbReference type="GO" id="GO:0008897">
    <property type="term" value="F:holo-[acyl-carrier-protein] synthase activity"/>
    <property type="evidence" value="ECO:0007669"/>
    <property type="project" value="InterPro"/>
</dbReference>
<evidence type="ECO:0000259" key="4">
    <source>
        <dbReference type="Pfam" id="PF01648"/>
    </source>
</evidence>
<dbReference type="Pfam" id="PF01648">
    <property type="entry name" value="ACPS"/>
    <property type="match status" value="1"/>
</dbReference>
<gene>
    <name evidence="5" type="ORF">FH715_20470</name>
</gene>
<dbReference type="EMBL" id="VDGT01000017">
    <property type="protein sequence ID" value="TNM27435.1"/>
    <property type="molecule type" value="Genomic_DNA"/>
</dbReference>
<dbReference type="InterPro" id="IPR037143">
    <property type="entry name" value="4-PPantetheinyl_Trfase_dom_sf"/>
</dbReference>
<reference evidence="5 6" key="1">
    <citation type="submission" date="2019-06" db="EMBL/GenBank/DDBJ databases">
        <title>Draft genome of Streptomyces sedi sp. JCM16909.</title>
        <authorList>
            <person name="Klykleung N."/>
            <person name="Tanasupawat S."/>
            <person name="Kudo T."/>
            <person name="Yuki M."/>
            <person name="Ohkuma M."/>
        </authorList>
    </citation>
    <scope>NUCLEOTIDE SEQUENCE [LARGE SCALE GENOMIC DNA]</scope>
    <source>
        <strain evidence="5 6">JCM 16909</strain>
    </source>
</reference>
<comment type="similarity">
    <text evidence="1">Belongs to the P-Pant transferase superfamily. Gsp/Sfp/HetI/AcpT family.</text>
</comment>
<dbReference type="GO" id="GO:0000287">
    <property type="term" value="F:magnesium ion binding"/>
    <property type="evidence" value="ECO:0007669"/>
    <property type="project" value="InterPro"/>
</dbReference>
<proteinExistence type="inferred from homology"/>
<protein>
    <submittedName>
        <fullName evidence="5">4'-phosphopantetheinyl transferase superfamily protein</fullName>
    </submittedName>
</protein>
<dbReference type="PANTHER" id="PTHR12215">
    <property type="entry name" value="PHOSPHOPANTETHEINE TRANSFERASE"/>
    <property type="match status" value="1"/>
</dbReference>